<gene>
    <name evidence="1" type="ORF">OEA41_010050</name>
</gene>
<proteinExistence type="predicted"/>
<dbReference type="InterPro" id="IPR035921">
    <property type="entry name" value="F/V-ATP_Csub_sf"/>
</dbReference>
<sequence>MPEDDKDPIWLTHKILAGAGAAYGTAKSGIGIAGVGTFRPDLIMKVRRILSGNYGTKAKYLDFAVSDPSGYGRNYRRILASDIGSDSRRFGTTSRAKLQSFQVRVSHGRETIAGM</sequence>
<reference evidence="1" key="1">
    <citation type="submission" date="2022-11" db="EMBL/GenBank/DDBJ databases">
        <title>Chromosomal genome sequence assembly and mating type (MAT) locus characterization of the leprose asexual lichenized fungus Lepraria neglecta (Nyl.) Erichsen.</title>
        <authorList>
            <person name="Allen J.L."/>
            <person name="Pfeffer B."/>
        </authorList>
    </citation>
    <scope>NUCLEOTIDE SEQUENCE</scope>
    <source>
        <strain evidence="1">Allen 5258</strain>
    </source>
</reference>
<evidence type="ECO:0000313" key="1">
    <source>
        <dbReference type="EMBL" id="KAK3166925.1"/>
    </source>
</evidence>
<organism evidence="1 2">
    <name type="scientific">Lepraria neglecta</name>
    <dbReference type="NCBI Taxonomy" id="209136"/>
    <lineage>
        <taxon>Eukaryota</taxon>
        <taxon>Fungi</taxon>
        <taxon>Dikarya</taxon>
        <taxon>Ascomycota</taxon>
        <taxon>Pezizomycotina</taxon>
        <taxon>Lecanoromycetes</taxon>
        <taxon>OSLEUM clade</taxon>
        <taxon>Lecanoromycetidae</taxon>
        <taxon>Lecanorales</taxon>
        <taxon>Lecanorineae</taxon>
        <taxon>Stereocaulaceae</taxon>
        <taxon>Lepraria</taxon>
    </lineage>
</organism>
<accession>A0AAD9YVU0</accession>
<dbReference type="Proteomes" id="UP001276659">
    <property type="component" value="Unassembled WGS sequence"/>
</dbReference>
<dbReference type="Gene3D" id="1.20.120.610">
    <property type="entry name" value="lithium bound rotor ring of v- atpase"/>
    <property type="match status" value="1"/>
</dbReference>
<evidence type="ECO:0000313" key="2">
    <source>
        <dbReference type="Proteomes" id="UP001276659"/>
    </source>
</evidence>
<protein>
    <submittedName>
        <fullName evidence="1">Uncharacterized protein</fullName>
    </submittedName>
</protein>
<comment type="caution">
    <text evidence="1">The sequence shown here is derived from an EMBL/GenBank/DDBJ whole genome shotgun (WGS) entry which is preliminary data.</text>
</comment>
<dbReference type="AlphaFoldDB" id="A0AAD9YVU0"/>
<dbReference type="EMBL" id="JASNWA010000011">
    <property type="protein sequence ID" value="KAK3166925.1"/>
    <property type="molecule type" value="Genomic_DNA"/>
</dbReference>
<keyword evidence="2" id="KW-1185">Reference proteome</keyword>
<name>A0AAD9YVU0_9LECA</name>